<evidence type="ECO:0000256" key="3">
    <source>
        <dbReference type="ARBA" id="ARBA00022475"/>
    </source>
</evidence>
<evidence type="ECO:0000256" key="7">
    <source>
        <dbReference type="ARBA" id="ARBA00022989"/>
    </source>
</evidence>
<accession>A0A9X4E4Y0</accession>
<evidence type="ECO:0000256" key="8">
    <source>
        <dbReference type="ARBA" id="ARBA00023010"/>
    </source>
</evidence>
<name>A0A9X4E4Y0_9NEIS</name>
<dbReference type="GO" id="GO:0016020">
    <property type="term" value="C:membrane"/>
    <property type="evidence" value="ECO:0007669"/>
    <property type="project" value="UniProtKB-SubCell"/>
</dbReference>
<keyword evidence="7" id="KW-1133">Transmembrane helix</keyword>
<dbReference type="EMBL" id="CP146598">
    <property type="protein sequence ID" value="WWY02634.1"/>
    <property type="molecule type" value="Genomic_DNA"/>
</dbReference>
<dbReference type="GO" id="GO:0008320">
    <property type="term" value="F:protein transmembrane transporter activity"/>
    <property type="evidence" value="ECO:0007669"/>
    <property type="project" value="InterPro"/>
</dbReference>
<dbReference type="Gene3D" id="1.20.5.3310">
    <property type="match status" value="1"/>
</dbReference>
<evidence type="ECO:0000256" key="1">
    <source>
        <dbReference type="ARBA" id="ARBA00004167"/>
    </source>
</evidence>
<keyword evidence="3" id="KW-1003">Cell membrane</keyword>
<keyword evidence="9" id="KW-0472">Membrane</keyword>
<dbReference type="InterPro" id="IPR018448">
    <property type="entry name" value="TatB"/>
</dbReference>
<dbReference type="Pfam" id="PF02416">
    <property type="entry name" value="TatA_B_E"/>
    <property type="match status" value="1"/>
</dbReference>
<evidence type="ECO:0000256" key="2">
    <source>
        <dbReference type="ARBA" id="ARBA00022448"/>
    </source>
</evidence>
<evidence type="ECO:0000256" key="6">
    <source>
        <dbReference type="ARBA" id="ARBA00022927"/>
    </source>
</evidence>
<dbReference type="InterPro" id="IPR003369">
    <property type="entry name" value="TatA/B/E"/>
</dbReference>
<dbReference type="EMBL" id="JAPQFL010000002">
    <property type="protein sequence ID" value="MDD9327467.1"/>
    <property type="molecule type" value="Genomic_DNA"/>
</dbReference>
<reference evidence="12" key="2">
    <citation type="submission" date="2024-02" db="EMBL/GenBank/DDBJ databases">
        <title>Neisseria leonii sp. nov.</title>
        <authorList>
            <person name="Boutroux M."/>
            <person name="Favre-Rochex S."/>
            <person name="Gorgette O."/>
            <person name="Touak G."/>
            <person name="Muhle E."/>
            <person name="Chesneau O."/>
            <person name="Clermont D."/>
            <person name="Rahi P."/>
        </authorList>
    </citation>
    <scope>NUCLEOTIDE SEQUENCE</scope>
    <source>
        <strain evidence="12">51.81</strain>
    </source>
</reference>
<dbReference type="GO" id="GO:0043953">
    <property type="term" value="P:protein transport by the Tat complex"/>
    <property type="evidence" value="ECO:0007669"/>
    <property type="project" value="InterPro"/>
</dbReference>
<feature type="region of interest" description="Disordered" evidence="10">
    <location>
        <begin position="90"/>
        <end position="116"/>
    </location>
</feature>
<keyword evidence="2" id="KW-0813">Transport</keyword>
<evidence type="ECO:0000313" key="12">
    <source>
        <dbReference type="EMBL" id="WWY02634.1"/>
    </source>
</evidence>
<evidence type="ECO:0000256" key="4">
    <source>
        <dbReference type="ARBA" id="ARBA00022519"/>
    </source>
</evidence>
<reference evidence="11" key="1">
    <citation type="submission" date="2022-10" db="EMBL/GenBank/DDBJ databases">
        <authorList>
            <person name="Boutroux M."/>
        </authorList>
    </citation>
    <scope>NUCLEOTIDE SEQUENCE</scope>
    <source>
        <strain evidence="11">51.81</strain>
    </source>
</reference>
<dbReference type="AlphaFoldDB" id="A0A9X4E4Y0"/>
<protein>
    <submittedName>
        <fullName evidence="11">Sec-independent protein translocase protein TatB</fullName>
    </submittedName>
</protein>
<keyword evidence="5" id="KW-0812">Transmembrane</keyword>
<keyword evidence="13" id="KW-1185">Reference proteome</keyword>
<evidence type="ECO:0000256" key="10">
    <source>
        <dbReference type="SAM" id="MobiDB-lite"/>
    </source>
</evidence>
<dbReference type="NCBIfam" id="TIGR01410">
    <property type="entry name" value="tatB"/>
    <property type="match status" value="1"/>
</dbReference>
<dbReference type="PRINTS" id="PR01506">
    <property type="entry name" value="TATBPROTEIN"/>
</dbReference>
<gene>
    <name evidence="11" type="primary">tatB</name>
    <name evidence="11" type="ORF">ORY91_000866</name>
    <name evidence="12" type="ORF">V9W64_07950</name>
</gene>
<evidence type="ECO:0000313" key="13">
    <source>
        <dbReference type="Proteomes" id="UP001149607"/>
    </source>
</evidence>
<keyword evidence="6" id="KW-0653">Protein transport</keyword>
<proteinExistence type="predicted"/>
<keyword evidence="8" id="KW-0811">Translocation</keyword>
<evidence type="ECO:0000256" key="5">
    <source>
        <dbReference type="ARBA" id="ARBA00022692"/>
    </source>
</evidence>
<sequence>MFDFGFGELLLVGAVALVVLGPERLPVVARTAGCWLGKLQQLSAGFKNELSRQAAVAELHAVKADWDSAVDGVRQGLAVPAWERLPEQRSPADFGIDESGRPLPPEDVYTPGGADGQLQTPVWHSVSLRRRALVRRREVRTRARAKAAVRVHRARHID</sequence>
<evidence type="ECO:0000313" key="11">
    <source>
        <dbReference type="EMBL" id="MDD9327467.1"/>
    </source>
</evidence>
<keyword evidence="4" id="KW-0997">Cell inner membrane</keyword>
<organism evidence="11">
    <name type="scientific">Neisseria leonii</name>
    <dbReference type="NCBI Taxonomy" id="2995413"/>
    <lineage>
        <taxon>Bacteria</taxon>
        <taxon>Pseudomonadati</taxon>
        <taxon>Pseudomonadota</taxon>
        <taxon>Betaproteobacteria</taxon>
        <taxon>Neisseriales</taxon>
        <taxon>Neisseriaceae</taxon>
        <taxon>Neisseria</taxon>
    </lineage>
</organism>
<dbReference type="RefSeq" id="WP_274584728.1">
    <property type="nucleotide sequence ID" value="NZ_CP146598.1"/>
</dbReference>
<dbReference type="Proteomes" id="UP001149607">
    <property type="component" value="Chromosome"/>
</dbReference>
<evidence type="ECO:0000256" key="9">
    <source>
        <dbReference type="ARBA" id="ARBA00023136"/>
    </source>
</evidence>
<dbReference type="PANTHER" id="PTHR33162">
    <property type="entry name" value="SEC-INDEPENDENT PROTEIN TRANSLOCASE PROTEIN TATA, CHLOROPLASTIC"/>
    <property type="match status" value="1"/>
</dbReference>
<comment type="subcellular location">
    <subcellularLocation>
        <location evidence="1">Membrane</location>
        <topology evidence="1">Single-pass membrane protein</topology>
    </subcellularLocation>
</comment>
<dbReference type="PANTHER" id="PTHR33162:SF1">
    <property type="entry name" value="SEC-INDEPENDENT PROTEIN TRANSLOCASE PROTEIN TATA, CHLOROPLASTIC"/>
    <property type="match status" value="1"/>
</dbReference>